<dbReference type="Pfam" id="PF01702">
    <property type="entry name" value="TGT"/>
    <property type="match status" value="1"/>
</dbReference>
<comment type="pathway">
    <text evidence="4">tRNA modification; tRNA-queuosine biosynthesis.</text>
</comment>
<feature type="active site" description="Proton acceptor" evidence="4">
    <location>
        <position position="91"/>
    </location>
</feature>
<name>A0ABU5DWW6_9PROT</name>
<dbReference type="Gene3D" id="3.20.20.105">
    <property type="entry name" value="Queuine tRNA-ribosyltransferase-like"/>
    <property type="match status" value="1"/>
</dbReference>
<feature type="binding site" evidence="4">
    <location>
        <position position="188"/>
    </location>
    <ligand>
        <name>substrate</name>
    </ligand>
</feature>
<feature type="binding site" evidence="4">
    <location>
        <position position="215"/>
    </location>
    <ligand>
        <name>substrate</name>
    </ligand>
</feature>
<evidence type="ECO:0000256" key="2">
    <source>
        <dbReference type="ARBA" id="ARBA00022679"/>
    </source>
</evidence>
<dbReference type="NCBIfam" id="TIGR00430">
    <property type="entry name" value="Q_tRNA_tgt"/>
    <property type="match status" value="1"/>
</dbReference>
<keyword evidence="3 4" id="KW-0819">tRNA processing</keyword>
<evidence type="ECO:0000256" key="1">
    <source>
        <dbReference type="ARBA" id="ARBA00022676"/>
    </source>
</evidence>
<evidence type="ECO:0000313" key="6">
    <source>
        <dbReference type="EMBL" id="MDY0871429.1"/>
    </source>
</evidence>
<keyword evidence="7" id="KW-1185">Reference proteome</keyword>
<keyword evidence="2 4" id="KW-0808">Transferase</keyword>
<dbReference type="InterPro" id="IPR002616">
    <property type="entry name" value="tRNA_ribo_trans-like"/>
</dbReference>
<gene>
    <name evidence="4 6" type="primary">tgt</name>
    <name evidence="6" type="ORF">SMD31_05830</name>
</gene>
<feature type="binding site" evidence="4">
    <location>
        <position position="308"/>
    </location>
    <ligand>
        <name>Zn(2+)</name>
        <dbReference type="ChEBI" id="CHEBI:29105"/>
    </ligand>
</feature>
<keyword evidence="4" id="KW-0671">Queuosine biosynthesis</keyword>
<evidence type="ECO:0000259" key="5">
    <source>
        <dbReference type="Pfam" id="PF01702"/>
    </source>
</evidence>
<comment type="similarity">
    <text evidence="4">Belongs to the queuine tRNA-ribosyltransferase family.</text>
</comment>
<feature type="region of interest" description="RNA binding" evidence="4">
    <location>
        <begin position="246"/>
        <end position="252"/>
    </location>
</feature>
<comment type="catalytic activity">
    <reaction evidence="4">
        <text>7-aminomethyl-7-carbaguanine + guanosine(34) in tRNA = 7-aminomethyl-7-carbaguanosine(34) in tRNA + guanine</text>
        <dbReference type="Rhea" id="RHEA:24104"/>
        <dbReference type="Rhea" id="RHEA-COMP:10341"/>
        <dbReference type="Rhea" id="RHEA-COMP:10342"/>
        <dbReference type="ChEBI" id="CHEBI:16235"/>
        <dbReference type="ChEBI" id="CHEBI:58703"/>
        <dbReference type="ChEBI" id="CHEBI:74269"/>
        <dbReference type="ChEBI" id="CHEBI:82833"/>
        <dbReference type="EC" id="2.4.2.29"/>
    </reaction>
</comment>
<accession>A0ABU5DWW6</accession>
<feature type="binding site" evidence="4">
    <location>
        <position position="145"/>
    </location>
    <ligand>
        <name>substrate</name>
    </ligand>
</feature>
<dbReference type="Proteomes" id="UP001271769">
    <property type="component" value="Unassembled WGS sequence"/>
</dbReference>
<evidence type="ECO:0000313" key="7">
    <source>
        <dbReference type="Proteomes" id="UP001271769"/>
    </source>
</evidence>
<evidence type="ECO:0000256" key="4">
    <source>
        <dbReference type="HAMAP-Rule" id="MF_00168"/>
    </source>
</evidence>
<feature type="binding site" evidence="4">
    <location>
        <position position="303"/>
    </location>
    <ligand>
        <name>Zn(2+)</name>
        <dbReference type="ChEBI" id="CHEBI:29105"/>
    </ligand>
</feature>
<feature type="binding site" evidence="4">
    <location>
        <begin position="91"/>
        <end position="95"/>
    </location>
    <ligand>
        <name>substrate</name>
    </ligand>
</feature>
<comment type="cofactor">
    <cofactor evidence="4">
        <name>Zn(2+)</name>
        <dbReference type="ChEBI" id="CHEBI:29105"/>
    </cofactor>
    <text evidence="4">Binds 1 zinc ion per subunit.</text>
</comment>
<keyword evidence="4" id="KW-0479">Metal-binding</keyword>
<feature type="binding site" evidence="4">
    <location>
        <position position="305"/>
    </location>
    <ligand>
        <name>Zn(2+)</name>
        <dbReference type="ChEBI" id="CHEBI:29105"/>
    </ligand>
</feature>
<comment type="function">
    <text evidence="4">Catalyzes the base-exchange of a guanine (G) residue with the queuine precursor 7-aminomethyl-7-deazaguanine (PreQ1) at position 34 (anticodon wobble position) in tRNAs with GU(N) anticodons (tRNA-Asp, -Asn, -His and -Tyr). Catalysis occurs through a double-displacement mechanism. The nucleophile active site attacks the C1' of nucleotide 34 to detach the guanine base from the RNA, forming a covalent enzyme-RNA intermediate. The proton acceptor active site deprotonates the incoming PreQ1, allowing a nucleophilic attack on the C1' of the ribose to form the product. After dissociation, two additional enzymatic reactions on the tRNA convert PreQ1 to queuine (Q), resulting in the hypermodified nucleoside queuosine (7-(((4,5-cis-dihydroxy-2-cyclopenten-1-yl)amino)methyl)-7-deazaguanosine).</text>
</comment>
<reference evidence="6 7" key="1">
    <citation type="journal article" date="2013" name="Antonie Van Leeuwenhoek">
        <title>Dongia rigui sp. nov., isolated from freshwater of a large wetland in Korea.</title>
        <authorList>
            <person name="Baik K.S."/>
            <person name="Hwang Y.M."/>
            <person name="Choi J.S."/>
            <person name="Kwon J."/>
            <person name="Seong C.N."/>
        </authorList>
    </citation>
    <scope>NUCLEOTIDE SEQUENCE [LARGE SCALE GENOMIC DNA]</scope>
    <source>
        <strain evidence="6 7">04SU4-P</strain>
    </source>
</reference>
<dbReference type="NCBIfam" id="TIGR00449">
    <property type="entry name" value="tgt_general"/>
    <property type="match status" value="1"/>
</dbReference>
<feature type="active site" description="Nucleophile" evidence="4">
    <location>
        <position position="265"/>
    </location>
</feature>
<dbReference type="EC" id="2.4.2.29" evidence="4"/>
<evidence type="ECO:0000256" key="3">
    <source>
        <dbReference type="ARBA" id="ARBA00022694"/>
    </source>
</evidence>
<feature type="region of interest" description="RNA binding; important for wobble base 34 recognition" evidence="4">
    <location>
        <begin position="270"/>
        <end position="274"/>
    </location>
</feature>
<dbReference type="RefSeq" id="WP_320499859.1">
    <property type="nucleotide sequence ID" value="NZ_JAXCLX010000001.1"/>
</dbReference>
<dbReference type="PANTHER" id="PTHR46499">
    <property type="entry name" value="QUEUINE TRNA-RIBOSYLTRANSFERASE"/>
    <property type="match status" value="1"/>
</dbReference>
<dbReference type="PANTHER" id="PTHR46499:SF1">
    <property type="entry name" value="QUEUINE TRNA-RIBOSYLTRANSFERASE"/>
    <property type="match status" value="1"/>
</dbReference>
<dbReference type="HAMAP" id="MF_00168">
    <property type="entry name" value="Q_tRNA_Tgt"/>
    <property type="match status" value="1"/>
</dbReference>
<dbReference type="InterPro" id="IPR050076">
    <property type="entry name" value="ArchSynthase1/Queuine_TRR"/>
</dbReference>
<sequence>MSGKFDLITTDGKARRGRIHTAHGIVNTPAFMPVGTAGTVKAMLPESVKATGAEIVLGNTYHLMLRPGAERVASFGGLHKFMNWPGPILTDSGGFQAMSLSDLRKINENGCEFRSHIDGSKHMLTPERSIEIQDLLDSNITMVLDECTAFPATPDEAASSMRRSMRWAERCRKAFRDRDGYLLFGIVQGGIYPHLREESAKALIDIGFDGYAIGGLAIGEGQQQMFSVLDYTPDFLPADRPRYLMGVGKPSDLVGSVARGIDMFDCVMPTRSGRTGLAHTRYGDLNMRNARHATDDRPIDPLCTCPACTSYVRGYIHHLMKTKEILGAMLLTWHNLHYYQELMQGMRHAIEQGGLAAFTDDFHRQQALGDIPN</sequence>
<dbReference type="EMBL" id="JAXCLX010000001">
    <property type="protein sequence ID" value="MDY0871429.1"/>
    <property type="molecule type" value="Genomic_DNA"/>
</dbReference>
<dbReference type="GO" id="GO:0016757">
    <property type="term" value="F:glycosyltransferase activity"/>
    <property type="evidence" value="ECO:0007669"/>
    <property type="project" value="UniProtKB-KW"/>
</dbReference>
<dbReference type="InterPro" id="IPR004803">
    <property type="entry name" value="TGT"/>
</dbReference>
<proteinExistence type="inferred from homology"/>
<keyword evidence="1 4" id="KW-0328">Glycosyltransferase</keyword>
<organism evidence="6 7">
    <name type="scientific">Dongia rigui</name>
    <dbReference type="NCBI Taxonomy" id="940149"/>
    <lineage>
        <taxon>Bacteria</taxon>
        <taxon>Pseudomonadati</taxon>
        <taxon>Pseudomonadota</taxon>
        <taxon>Alphaproteobacteria</taxon>
        <taxon>Rhodospirillales</taxon>
        <taxon>Dongiaceae</taxon>
        <taxon>Dongia</taxon>
    </lineage>
</organism>
<feature type="binding site" evidence="4">
    <location>
        <position position="334"/>
    </location>
    <ligand>
        <name>Zn(2+)</name>
        <dbReference type="ChEBI" id="CHEBI:29105"/>
    </ligand>
</feature>
<comment type="caution">
    <text evidence="6">The sequence shown here is derived from an EMBL/GenBank/DDBJ whole genome shotgun (WGS) entry which is preliminary data.</text>
</comment>
<comment type="subunit">
    <text evidence="4">Homodimer. Within each dimer, one monomer is responsible for RNA recognition and catalysis, while the other monomer binds to the replacement base PreQ1.</text>
</comment>
<dbReference type="InterPro" id="IPR036511">
    <property type="entry name" value="TGT-like_sf"/>
</dbReference>
<dbReference type="SUPFAM" id="SSF51713">
    <property type="entry name" value="tRNA-guanine transglycosylase"/>
    <property type="match status" value="1"/>
</dbReference>
<protein>
    <recommendedName>
        <fullName evidence="4">Queuine tRNA-ribosyltransferase</fullName>
        <ecNumber evidence="4">2.4.2.29</ecNumber>
    </recommendedName>
    <alternativeName>
        <fullName evidence="4">Guanine insertion enzyme</fullName>
    </alternativeName>
    <alternativeName>
        <fullName evidence="4">tRNA-guanine transglycosylase</fullName>
    </alternativeName>
</protein>
<keyword evidence="4" id="KW-0862">Zinc</keyword>
<feature type="domain" description="tRNA-guanine(15) transglycosylase-like" evidence="5">
    <location>
        <begin position="13"/>
        <end position="366"/>
    </location>
</feature>